<evidence type="ECO:0000313" key="5">
    <source>
        <dbReference type="Proteomes" id="UP000621455"/>
    </source>
</evidence>
<dbReference type="RefSeq" id="WP_167086604.1">
    <property type="nucleotide sequence ID" value="NZ_WHJG01000008.1"/>
</dbReference>
<evidence type="ECO:0000313" key="4">
    <source>
        <dbReference type="EMBL" id="NHZ79647.1"/>
    </source>
</evidence>
<dbReference type="Proteomes" id="UP000621455">
    <property type="component" value="Unassembled WGS sequence"/>
</dbReference>
<comment type="caution">
    <text evidence="4">The sequence shown here is derived from an EMBL/GenBank/DDBJ whole genome shotgun (WGS) entry which is preliminary data.</text>
</comment>
<gene>
    <name evidence="4" type="ORF">F2P44_10205</name>
</gene>
<protein>
    <submittedName>
        <fullName evidence="4">Uncharacterized protein</fullName>
    </submittedName>
</protein>
<dbReference type="EMBL" id="WHJG01000008">
    <property type="protein sequence ID" value="NHZ79647.1"/>
    <property type="molecule type" value="Genomic_DNA"/>
</dbReference>
<keyword evidence="3" id="KW-0998">Cell outer membrane</keyword>
<evidence type="ECO:0000256" key="1">
    <source>
        <dbReference type="ARBA" id="ARBA00004442"/>
    </source>
</evidence>
<organism evidence="4 5">
    <name type="scientific">Massilia frigida</name>
    <dbReference type="NCBI Taxonomy" id="2609281"/>
    <lineage>
        <taxon>Bacteria</taxon>
        <taxon>Pseudomonadati</taxon>
        <taxon>Pseudomonadota</taxon>
        <taxon>Betaproteobacteria</taxon>
        <taxon>Burkholderiales</taxon>
        <taxon>Oxalobacteraceae</taxon>
        <taxon>Telluria group</taxon>
        <taxon>Massilia</taxon>
    </lineage>
</organism>
<evidence type="ECO:0000256" key="3">
    <source>
        <dbReference type="ARBA" id="ARBA00023237"/>
    </source>
</evidence>
<dbReference type="InterPro" id="IPR036942">
    <property type="entry name" value="Beta-barrel_TonB_sf"/>
</dbReference>
<accession>A0ABX0N3M0</accession>
<name>A0ABX0N3M0_9BURK</name>
<sequence length="191" mass="20497">MPVSAAAHRSEDCTVQALNQTGGRWVLRPENGGQCDVRTLEVETRFPLQSVAPGAPPLDLRLSVSRNWSQVDQVPGPDNRLAEQVPLSATAGGDYTVGALTTGAWFVYSSGGHIRLAQDQYTFASARRDPEMVGLCKLDSTQQLRVSIANALRHDGISDRSYAGAAGSQGMRSTQAGKTWVRALLEALFQG</sequence>
<dbReference type="Gene3D" id="2.40.170.20">
    <property type="entry name" value="TonB-dependent receptor, beta-barrel domain"/>
    <property type="match status" value="1"/>
</dbReference>
<proteinExistence type="predicted"/>
<comment type="subcellular location">
    <subcellularLocation>
        <location evidence="1">Cell outer membrane</location>
    </subcellularLocation>
</comment>
<keyword evidence="5" id="KW-1185">Reference proteome</keyword>
<evidence type="ECO:0000256" key="2">
    <source>
        <dbReference type="ARBA" id="ARBA00023136"/>
    </source>
</evidence>
<keyword evidence="2" id="KW-0472">Membrane</keyword>
<reference evidence="4 5" key="1">
    <citation type="submission" date="2019-10" db="EMBL/GenBank/DDBJ databases">
        <title>Taxonomy of Antarctic Massilia spp.: description of Massilia rubra sp. nov., Massilia aquatica sp. nov., Massilia mucilaginosa sp. nov., Massilia frigida sp. nov. isolated from streams, lakes and regoliths.</title>
        <authorList>
            <person name="Holochova P."/>
            <person name="Sedlacek I."/>
            <person name="Kralova S."/>
            <person name="Maslanova I."/>
            <person name="Busse H.-J."/>
            <person name="Stankova E."/>
            <person name="Vrbovska V."/>
            <person name="Kovarovic V."/>
            <person name="Bartak M."/>
            <person name="Svec P."/>
            <person name="Pantucek R."/>
        </authorList>
    </citation>
    <scope>NUCLEOTIDE SEQUENCE [LARGE SCALE GENOMIC DNA]</scope>
    <source>
        <strain evidence="4 5">CCM 8695</strain>
    </source>
</reference>